<keyword evidence="3" id="KW-1185">Reference proteome</keyword>
<evidence type="ECO:0000256" key="1">
    <source>
        <dbReference type="SAM" id="MobiDB-lite"/>
    </source>
</evidence>
<name>A0A6A6WTX3_9PLEO</name>
<keyword evidence="2" id="KW-0378">Hydrolase</keyword>
<dbReference type="InterPro" id="IPR001130">
    <property type="entry name" value="TatD-like"/>
</dbReference>
<accession>A0A6A6WTX3</accession>
<dbReference type="InterPro" id="IPR032466">
    <property type="entry name" value="Metal_Hydrolase"/>
</dbReference>
<dbReference type="Gene3D" id="3.20.20.140">
    <property type="entry name" value="Metal-dependent hydrolases"/>
    <property type="match status" value="1"/>
</dbReference>
<dbReference type="OrthoDB" id="413993at2759"/>
<protein>
    <submittedName>
        <fullName evidence="2">Metallo-dependent hydrolase</fullName>
    </submittedName>
</protein>
<dbReference type="PANTHER" id="PTHR47345:SF1">
    <property type="entry name" value="CUT9-INTERACTING PROTEIN SCN1"/>
    <property type="match status" value="1"/>
</dbReference>
<organism evidence="2 3">
    <name type="scientific">Melanomma pulvis-pyrius CBS 109.77</name>
    <dbReference type="NCBI Taxonomy" id="1314802"/>
    <lineage>
        <taxon>Eukaryota</taxon>
        <taxon>Fungi</taxon>
        <taxon>Dikarya</taxon>
        <taxon>Ascomycota</taxon>
        <taxon>Pezizomycotina</taxon>
        <taxon>Dothideomycetes</taxon>
        <taxon>Pleosporomycetidae</taxon>
        <taxon>Pleosporales</taxon>
        <taxon>Melanommataceae</taxon>
        <taxon>Melanomma</taxon>
    </lineage>
</organism>
<sequence>MVDATREEPFPWQLGIYDAHCHPTDTMSSIQSMPNMKTRVLTVMATRVQDQELVASIAESYGVRSSKAGLWSREECIIPCFGWHPWFAHQMYISSESDSDIQEQDSGVLQGEEKIKHYSKVFRKDAASEEDRCLFLSLPDPMPFSNFLAQTRTYLEKYPYALVGEIGLDRGIRIPEPETIEHKVQDGEGLTPGSREGRKLTSLRPDPQHQKQIFKMQLQLAAELGRAVSIHGVQAHGMLFETVKELFQGHERKVPSKRERKKMAQDQSQNQGLGGDPDHLRSQQTQEPNPPPYPPRICLHSYSGDFSNLTRYLKPDVPLEVFASFSTAVNLSDTLDGETPENFRDLIKRIPDHLLLVESDLHIAGEDMDRGMEDILRRICRIKGWELEEGVKVLGANWKRFVFGNEEK</sequence>
<evidence type="ECO:0000313" key="3">
    <source>
        <dbReference type="Proteomes" id="UP000799757"/>
    </source>
</evidence>
<dbReference type="InterPro" id="IPR053044">
    <property type="entry name" value="Metallo-hydrolase/TatD-type"/>
</dbReference>
<evidence type="ECO:0000313" key="2">
    <source>
        <dbReference type="EMBL" id="KAF2787355.1"/>
    </source>
</evidence>
<reference evidence="2" key="1">
    <citation type="journal article" date="2020" name="Stud. Mycol.">
        <title>101 Dothideomycetes genomes: a test case for predicting lifestyles and emergence of pathogens.</title>
        <authorList>
            <person name="Haridas S."/>
            <person name="Albert R."/>
            <person name="Binder M."/>
            <person name="Bloem J."/>
            <person name="Labutti K."/>
            <person name="Salamov A."/>
            <person name="Andreopoulos B."/>
            <person name="Baker S."/>
            <person name="Barry K."/>
            <person name="Bills G."/>
            <person name="Bluhm B."/>
            <person name="Cannon C."/>
            <person name="Castanera R."/>
            <person name="Culley D."/>
            <person name="Daum C."/>
            <person name="Ezra D."/>
            <person name="Gonzalez J."/>
            <person name="Henrissat B."/>
            <person name="Kuo A."/>
            <person name="Liang C."/>
            <person name="Lipzen A."/>
            <person name="Lutzoni F."/>
            <person name="Magnuson J."/>
            <person name="Mondo S."/>
            <person name="Nolan M."/>
            <person name="Ohm R."/>
            <person name="Pangilinan J."/>
            <person name="Park H.-J."/>
            <person name="Ramirez L."/>
            <person name="Alfaro M."/>
            <person name="Sun H."/>
            <person name="Tritt A."/>
            <person name="Yoshinaga Y."/>
            <person name="Zwiers L.-H."/>
            <person name="Turgeon B."/>
            <person name="Goodwin S."/>
            <person name="Spatafora J."/>
            <person name="Crous P."/>
            <person name="Grigoriev I."/>
        </authorList>
    </citation>
    <scope>NUCLEOTIDE SEQUENCE</scope>
    <source>
        <strain evidence="2">CBS 109.77</strain>
    </source>
</reference>
<feature type="region of interest" description="Disordered" evidence="1">
    <location>
        <begin position="250"/>
        <end position="296"/>
    </location>
</feature>
<dbReference type="Pfam" id="PF01026">
    <property type="entry name" value="TatD_DNase"/>
    <property type="match status" value="1"/>
</dbReference>
<feature type="region of interest" description="Disordered" evidence="1">
    <location>
        <begin position="182"/>
        <end position="209"/>
    </location>
</feature>
<dbReference type="AlphaFoldDB" id="A0A6A6WTX3"/>
<dbReference type="Proteomes" id="UP000799757">
    <property type="component" value="Unassembled WGS sequence"/>
</dbReference>
<gene>
    <name evidence="2" type="ORF">K505DRAFT_329744</name>
</gene>
<dbReference type="SUPFAM" id="SSF51556">
    <property type="entry name" value="Metallo-dependent hydrolases"/>
    <property type="match status" value="1"/>
</dbReference>
<proteinExistence type="predicted"/>
<dbReference type="GO" id="GO:0016788">
    <property type="term" value="F:hydrolase activity, acting on ester bonds"/>
    <property type="evidence" value="ECO:0007669"/>
    <property type="project" value="InterPro"/>
</dbReference>
<dbReference type="PANTHER" id="PTHR47345">
    <property type="entry name" value="CUT9-INTERACTING PROTEIN SCN1"/>
    <property type="match status" value="1"/>
</dbReference>
<dbReference type="EMBL" id="MU002329">
    <property type="protein sequence ID" value="KAF2787355.1"/>
    <property type="molecule type" value="Genomic_DNA"/>
</dbReference>